<keyword evidence="7" id="KW-0021">Allosteric enzyme</keyword>
<dbReference type="GO" id="GO:0003872">
    <property type="term" value="F:6-phosphofructokinase activity"/>
    <property type="evidence" value="ECO:0007669"/>
    <property type="project" value="UniProtKB-EC"/>
</dbReference>
<name>A0ABU3IBY9_9ACTO</name>
<comment type="cofactor">
    <cofactor evidence="1">
        <name>Mg(2+)</name>
        <dbReference type="ChEBI" id="CHEBI:18420"/>
    </cofactor>
</comment>
<dbReference type="InterPro" id="IPR022953">
    <property type="entry name" value="ATP_PFK"/>
</dbReference>
<reference evidence="18 19" key="1">
    <citation type="submission" date="2023-06" db="EMBL/GenBank/DDBJ databases">
        <title>Draft genome sequence of Gleimia hominis type strain CCUG 57540T.</title>
        <authorList>
            <person name="Salva-Serra F."/>
            <person name="Cardew S."/>
            <person name="Jensie Markopoulos S."/>
            <person name="Ohlen M."/>
            <person name="Inganas E."/>
            <person name="Svensson-Stadler L."/>
            <person name="Moore E.R.B."/>
        </authorList>
    </citation>
    <scope>NUCLEOTIDE SEQUENCE [LARGE SCALE GENOMIC DNA]</scope>
    <source>
        <strain evidence="18 19">CCUG 57540</strain>
    </source>
</reference>
<evidence type="ECO:0000256" key="12">
    <source>
        <dbReference type="ARBA" id="ARBA00022840"/>
    </source>
</evidence>
<dbReference type="Gene3D" id="3.40.50.460">
    <property type="entry name" value="Phosphofructokinase domain"/>
    <property type="match status" value="2"/>
</dbReference>
<dbReference type="Pfam" id="PF00365">
    <property type="entry name" value="PFK"/>
    <property type="match status" value="2"/>
</dbReference>
<comment type="pathway">
    <text evidence="4">Carbohydrate degradation; glycolysis; D-glyceraldehyde 3-phosphate and glycerone phosphate from D-glucose: step 3/4.</text>
</comment>
<accession>A0ABU3IBY9</accession>
<dbReference type="EC" id="2.7.1.11" evidence="5"/>
<dbReference type="RefSeq" id="WP_313273992.1">
    <property type="nucleotide sequence ID" value="NZ_JASXSX010000002.1"/>
</dbReference>
<feature type="domain" description="Phosphofructokinase" evidence="17">
    <location>
        <begin position="16"/>
        <end position="321"/>
    </location>
</feature>
<keyword evidence="8 18" id="KW-0808">Transferase</keyword>
<comment type="subcellular location">
    <subcellularLocation>
        <location evidence="3">Cytoplasm</location>
    </subcellularLocation>
</comment>
<dbReference type="NCBIfam" id="TIGR02478">
    <property type="entry name" value="6PF1K_euk"/>
    <property type="match status" value="1"/>
</dbReference>
<dbReference type="PROSITE" id="PS00433">
    <property type="entry name" value="PHOSPHOFRUCTOKINASE"/>
    <property type="match status" value="2"/>
</dbReference>
<dbReference type="EMBL" id="JASXSX010000002">
    <property type="protein sequence ID" value="MDT3767866.1"/>
    <property type="molecule type" value="Genomic_DNA"/>
</dbReference>
<organism evidence="18 19">
    <name type="scientific">Gleimia hominis</name>
    <dbReference type="NCBI Taxonomy" id="595468"/>
    <lineage>
        <taxon>Bacteria</taxon>
        <taxon>Bacillati</taxon>
        <taxon>Actinomycetota</taxon>
        <taxon>Actinomycetes</taxon>
        <taxon>Actinomycetales</taxon>
        <taxon>Actinomycetaceae</taxon>
        <taxon>Gleimia</taxon>
    </lineage>
</organism>
<dbReference type="PANTHER" id="PTHR13697">
    <property type="entry name" value="PHOSPHOFRUCTOKINASE"/>
    <property type="match status" value="1"/>
</dbReference>
<dbReference type="InterPro" id="IPR035966">
    <property type="entry name" value="PKF_sf"/>
</dbReference>
<keyword evidence="14" id="KW-0324">Glycolysis</keyword>
<evidence type="ECO:0000313" key="19">
    <source>
        <dbReference type="Proteomes" id="UP001247542"/>
    </source>
</evidence>
<evidence type="ECO:0000256" key="2">
    <source>
        <dbReference type="ARBA" id="ARBA00002659"/>
    </source>
</evidence>
<dbReference type="InterPro" id="IPR015912">
    <property type="entry name" value="Phosphofructokinase_CS"/>
</dbReference>
<keyword evidence="12" id="KW-0067">ATP-binding</keyword>
<keyword evidence="10" id="KW-0547">Nucleotide-binding</keyword>
<keyword evidence="9" id="KW-0479">Metal-binding</keyword>
<feature type="domain" description="Phosphofructokinase" evidence="17">
    <location>
        <begin position="403"/>
        <end position="685"/>
    </location>
</feature>
<dbReference type="PANTHER" id="PTHR13697:SF4">
    <property type="entry name" value="ATP-DEPENDENT 6-PHOSPHOFRUCTOKINASE"/>
    <property type="match status" value="1"/>
</dbReference>
<dbReference type="SUPFAM" id="SSF53784">
    <property type="entry name" value="Phosphofructokinase"/>
    <property type="match status" value="2"/>
</dbReference>
<comment type="caution">
    <text evidence="18">The sequence shown here is derived from an EMBL/GenBank/DDBJ whole genome shotgun (WGS) entry which is preliminary data.</text>
</comment>
<dbReference type="Proteomes" id="UP001247542">
    <property type="component" value="Unassembled WGS sequence"/>
</dbReference>
<evidence type="ECO:0000256" key="4">
    <source>
        <dbReference type="ARBA" id="ARBA00004679"/>
    </source>
</evidence>
<keyword evidence="6" id="KW-0963">Cytoplasm</keyword>
<evidence type="ECO:0000256" key="1">
    <source>
        <dbReference type="ARBA" id="ARBA00001946"/>
    </source>
</evidence>
<evidence type="ECO:0000259" key="17">
    <source>
        <dbReference type="Pfam" id="PF00365"/>
    </source>
</evidence>
<gene>
    <name evidence="18" type="ORF">QS713_07310</name>
</gene>
<comment type="similarity">
    <text evidence="15">Belongs to the phosphofructokinase type A (PFKA) family.</text>
</comment>
<evidence type="ECO:0000313" key="18">
    <source>
        <dbReference type="EMBL" id="MDT3767866.1"/>
    </source>
</evidence>
<dbReference type="Gene3D" id="3.40.50.450">
    <property type="match status" value="2"/>
</dbReference>
<evidence type="ECO:0000256" key="11">
    <source>
        <dbReference type="ARBA" id="ARBA00022777"/>
    </source>
</evidence>
<dbReference type="PRINTS" id="PR00476">
    <property type="entry name" value="PHFRCTKINASE"/>
</dbReference>
<proteinExistence type="inferred from homology"/>
<evidence type="ECO:0000256" key="10">
    <source>
        <dbReference type="ARBA" id="ARBA00022741"/>
    </source>
</evidence>
<keyword evidence="11" id="KW-0418">Kinase</keyword>
<evidence type="ECO:0000256" key="7">
    <source>
        <dbReference type="ARBA" id="ARBA00022533"/>
    </source>
</evidence>
<evidence type="ECO:0000256" key="16">
    <source>
        <dbReference type="ARBA" id="ARBA00048070"/>
    </source>
</evidence>
<comment type="catalytic activity">
    <reaction evidence="16">
        <text>beta-D-fructose 6-phosphate + ATP = beta-D-fructose 1,6-bisphosphate + ADP + H(+)</text>
        <dbReference type="Rhea" id="RHEA:16109"/>
        <dbReference type="ChEBI" id="CHEBI:15378"/>
        <dbReference type="ChEBI" id="CHEBI:30616"/>
        <dbReference type="ChEBI" id="CHEBI:32966"/>
        <dbReference type="ChEBI" id="CHEBI:57634"/>
        <dbReference type="ChEBI" id="CHEBI:456216"/>
        <dbReference type="EC" id="2.7.1.11"/>
    </reaction>
</comment>
<sequence length="766" mass="82838">MSKVQTRAAKPDGKKRIGILTSGGDAQGMNAAVRAVTRTTLELGGQPYAILEGWQGAVDGGDGIRQMHWSDVSSILNEGGTVIGTARCAAFRQREGLRAACKNLIERGIDRLVVIGGDGTLTGTNEFREEWPSLVQELVVDGQITEQTAQAHPQLMIVGLVGSIDNDLVGSDMTIGTDSALTRILEAMDDIASTAASHQRTFVIEVMGRHCGYLPLMAAVAGGADYVFTPENPPSSEWAADLAQKLRKGRAAGRRDSIVIVAEGAQDADGNRITSRDVEQAIKDELQLDARITILGHVQRGGTPSAYDRWMPTLMGYGAAQELMDANPNDPAYIIGVRHNRLTRIPLMEAVEATRNVSALVKDKQFDQAIRARGVSFTQMVRVNEVLSTPPQDLEGVPEGAKRVGILHVGGLAPGMNTAARTAVRAGLEAGMEMVGIHGSFQGLMDSNVQTLKWSDVEGWAFKGGAQLGTRRHIPKLEEFYALGRAIENNRIDALLVIGGFNAYLAVYNMVSERDRYPAFNIPMMLVPATIDNNLPGSELSIGADTALNNAVWALDRIKESAAASKRCFVADTMGRRCGYLALMAGLASGAEKVYLNEQPQDLASISEDAQNLKESFQNGRRLLLAVRNEDAHPRYNREFLARVFLSEGEGLYDVRHSALGHMQQGGAPSAFDRILATRLVFNAIGELAQLLARGEKQALYIGQSGGTIRSHPVTHMLDEIDLEARRPISQWWMGLAPVVPVVSMPGVKRKPARIPIGDPVSLTPY</sequence>
<comment type="function">
    <text evidence="2">Catalyzes the phosphorylation of D-fructose 6-phosphate to fructose 1,6-bisphosphate by ATP, the first committing step of glycolysis.</text>
</comment>
<evidence type="ECO:0000256" key="14">
    <source>
        <dbReference type="ARBA" id="ARBA00023152"/>
    </source>
</evidence>
<dbReference type="InterPro" id="IPR000023">
    <property type="entry name" value="Phosphofructokinase_dom"/>
</dbReference>
<protein>
    <recommendedName>
        <fullName evidence="5">6-phosphofructokinase</fullName>
        <ecNumber evidence="5">2.7.1.11</ecNumber>
    </recommendedName>
</protein>
<evidence type="ECO:0000256" key="3">
    <source>
        <dbReference type="ARBA" id="ARBA00004496"/>
    </source>
</evidence>
<dbReference type="InterPro" id="IPR009161">
    <property type="entry name" value="6-Pfructokinase_euk"/>
</dbReference>
<keyword evidence="13" id="KW-0460">Magnesium</keyword>
<evidence type="ECO:0000256" key="13">
    <source>
        <dbReference type="ARBA" id="ARBA00022842"/>
    </source>
</evidence>
<evidence type="ECO:0000256" key="5">
    <source>
        <dbReference type="ARBA" id="ARBA00012055"/>
    </source>
</evidence>
<evidence type="ECO:0000256" key="8">
    <source>
        <dbReference type="ARBA" id="ARBA00022679"/>
    </source>
</evidence>
<evidence type="ECO:0000256" key="6">
    <source>
        <dbReference type="ARBA" id="ARBA00022490"/>
    </source>
</evidence>
<keyword evidence="19" id="KW-1185">Reference proteome</keyword>
<evidence type="ECO:0000256" key="15">
    <source>
        <dbReference type="ARBA" id="ARBA00038478"/>
    </source>
</evidence>
<evidence type="ECO:0000256" key="9">
    <source>
        <dbReference type="ARBA" id="ARBA00022723"/>
    </source>
</evidence>